<dbReference type="InterPro" id="IPR002524">
    <property type="entry name" value="Cation_efflux"/>
</dbReference>
<feature type="transmembrane region" description="Helical" evidence="8">
    <location>
        <begin position="154"/>
        <end position="177"/>
    </location>
</feature>
<dbReference type="EMBL" id="AP019377">
    <property type="protein sequence ID" value="BBH91838.1"/>
    <property type="molecule type" value="Genomic_DNA"/>
</dbReference>
<evidence type="ECO:0000256" key="8">
    <source>
        <dbReference type="SAM" id="Phobius"/>
    </source>
</evidence>
<feature type="domain" description="Cation efflux protein cytoplasmic" evidence="10">
    <location>
        <begin position="463"/>
        <end position="504"/>
    </location>
</feature>
<name>A0A455SWC5_9CHLR</name>
<evidence type="ECO:0000256" key="5">
    <source>
        <dbReference type="ARBA" id="ARBA00022989"/>
    </source>
</evidence>
<evidence type="ECO:0000256" key="7">
    <source>
        <dbReference type="SAM" id="MobiDB-lite"/>
    </source>
</evidence>
<comment type="subcellular location">
    <subcellularLocation>
        <location evidence="1">Membrane</location>
        <topology evidence="1">Multi-pass membrane protein</topology>
    </subcellularLocation>
</comment>
<evidence type="ECO:0000256" key="3">
    <source>
        <dbReference type="ARBA" id="ARBA00022448"/>
    </source>
</evidence>
<dbReference type="PANTHER" id="PTHR43840">
    <property type="entry name" value="MITOCHONDRIAL METAL TRANSPORTER 1-RELATED"/>
    <property type="match status" value="1"/>
</dbReference>
<keyword evidence="5 8" id="KW-1133">Transmembrane helix</keyword>
<feature type="transmembrane region" description="Helical" evidence="8">
    <location>
        <begin position="113"/>
        <end position="133"/>
    </location>
</feature>
<keyword evidence="3" id="KW-0813">Transport</keyword>
<dbReference type="Pfam" id="PF16916">
    <property type="entry name" value="ZT_dimer"/>
    <property type="match status" value="3"/>
</dbReference>
<reference evidence="11" key="1">
    <citation type="submission" date="2018-12" db="EMBL/GenBank/DDBJ databases">
        <title>Novel natural products biosynthetic potential of the class Ktedonobacteria.</title>
        <authorList>
            <person name="Zheng Y."/>
            <person name="Saitou A."/>
            <person name="Wang C.M."/>
            <person name="Toyoda A."/>
            <person name="Minakuchi Y."/>
            <person name="Sekiguchi Y."/>
            <person name="Ueda K."/>
            <person name="Takano H."/>
            <person name="Sakai Y."/>
            <person name="Yokota A."/>
            <person name="Yabe S."/>
        </authorList>
    </citation>
    <scope>NUCLEOTIDE SEQUENCE</scope>
    <source>
        <strain evidence="11">A3-2</strain>
    </source>
</reference>
<evidence type="ECO:0000256" key="4">
    <source>
        <dbReference type="ARBA" id="ARBA00022692"/>
    </source>
</evidence>
<feature type="region of interest" description="Disordered" evidence="7">
    <location>
        <begin position="431"/>
        <end position="456"/>
    </location>
</feature>
<feature type="transmembrane region" description="Helical" evidence="8">
    <location>
        <begin position="12"/>
        <end position="35"/>
    </location>
</feature>
<dbReference type="PANTHER" id="PTHR43840:SF15">
    <property type="entry name" value="MITOCHONDRIAL METAL TRANSPORTER 1-RELATED"/>
    <property type="match status" value="1"/>
</dbReference>
<dbReference type="InterPro" id="IPR036837">
    <property type="entry name" value="Cation_efflux_CTD_sf"/>
</dbReference>
<evidence type="ECO:0000256" key="1">
    <source>
        <dbReference type="ARBA" id="ARBA00004141"/>
    </source>
</evidence>
<feature type="domain" description="Cation efflux protein cytoplasmic" evidence="10">
    <location>
        <begin position="317"/>
        <end position="380"/>
    </location>
</feature>
<dbReference type="InterPro" id="IPR058533">
    <property type="entry name" value="Cation_efflux_TM"/>
</dbReference>
<dbReference type="InterPro" id="IPR027469">
    <property type="entry name" value="Cation_efflux_TMD_sf"/>
</dbReference>
<gene>
    <name evidence="11" type="ORF">KTA_00370</name>
</gene>
<feature type="transmembrane region" description="Helical" evidence="8">
    <location>
        <begin position="41"/>
        <end position="62"/>
    </location>
</feature>
<dbReference type="SUPFAM" id="SSF160240">
    <property type="entry name" value="Cation efflux protein cytoplasmic domain-like"/>
    <property type="match status" value="3"/>
</dbReference>
<accession>A0A455SWC5</accession>
<protein>
    <submittedName>
        <fullName evidence="11">Cation transporter</fullName>
    </submittedName>
</protein>
<keyword evidence="4 8" id="KW-0812">Transmembrane</keyword>
<comment type="similarity">
    <text evidence="2">Belongs to the cation diffusion facilitator (CDF) transporter (TC 2.A.4) family.</text>
</comment>
<evidence type="ECO:0000256" key="6">
    <source>
        <dbReference type="ARBA" id="ARBA00023136"/>
    </source>
</evidence>
<dbReference type="Gene3D" id="3.30.70.1350">
    <property type="entry name" value="Cation efflux protein, cytoplasmic domain"/>
    <property type="match status" value="3"/>
</dbReference>
<feature type="domain" description="Cation efflux protein transmembrane" evidence="9">
    <location>
        <begin position="18"/>
        <end position="217"/>
    </location>
</feature>
<evidence type="ECO:0000259" key="9">
    <source>
        <dbReference type="Pfam" id="PF01545"/>
    </source>
</evidence>
<evidence type="ECO:0000259" key="10">
    <source>
        <dbReference type="Pfam" id="PF16916"/>
    </source>
</evidence>
<evidence type="ECO:0000313" key="11">
    <source>
        <dbReference type="EMBL" id="BBH91838.1"/>
    </source>
</evidence>
<feature type="transmembrane region" description="Helical" evidence="8">
    <location>
        <begin position="189"/>
        <end position="209"/>
    </location>
</feature>
<proteinExistence type="inferred from homology"/>
<dbReference type="GO" id="GO:0016020">
    <property type="term" value="C:membrane"/>
    <property type="evidence" value="ECO:0007669"/>
    <property type="project" value="UniProtKB-SubCell"/>
</dbReference>
<keyword evidence="6 8" id="KW-0472">Membrane</keyword>
<dbReference type="SUPFAM" id="SSF161111">
    <property type="entry name" value="Cation efflux protein transmembrane domain-like"/>
    <property type="match status" value="1"/>
</dbReference>
<sequence>MLAAREAHREKVLVALSSVGAAVGLTALKLVAGLLSGSLGILAEAAHSALDLAAALLTFLAVRVADRPADATHNYGHAKIENLSALFEAILLLVTALWIIYEALRRLILSEGHVEASILALLVMAISIAVDVTRSRALLRVARRLGSQALEADALHFSTDIWSSAIVIAGLLILRLAEIWHLPSWVKQADAVAALGVSLIVIYVALRLARETVDALLDRAPEELLQHLETAIRQVEGVSELRRIRVRRAGNKIFADVVVAAPRSFTFEETHALSERVEQAAITGVRAHAPQAETDVVVHLEPVASAEETVREQIHYLAQQQGIRAHDIRVREVGGKLEADFDIEVEADMDLASAHAAATRLEEAVLRGNAQLQRVTTHLEAAPPATIERRQDVTGDYPEMVRRIRQLADAVAGPGSAHDIHLYRSCRAEECSAGATGPGSRKEQQGARGQASANGREDELDLVLHITCAPETPLSQAHLRAEEVQRALRQEYPRLGSVAIHTEPPE</sequence>
<organism evidence="11">
    <name type="scientific">Thermogemmatispora argillosa</name>
    <dbReference type="NCBI Taxonomy" id="2045280"/>
    <lineage>
        <taxon>Bacteria</taxon>
        <taxon>Bacillati</taxon>
        <taxon>Chloroflexota</taxon>
        <taxon>Ktedonobacteria</taxon>
        <taxon>Thermogemmatisporales</taxon>
        <taxon>Thermogemmatisporaceae</taxon>
        <taxon>Thermogemmatispora</taxon>
    </lineage>
</organism>
<dbReference type="NCBIfam" id="TIGR01297">
    <property type="entry name" value="CDF"/>
    <property type="match status" value="1"/>
</dbReference>
<dbReference type="Gene3D" id="1.20.1510.10">
    <property type="entry name" value="Cation efflux protein transmembrane domain"/>
    <property type="match status" value="1"/>
</dbReference>
<feature type="domain" description="Cation efflux protein cytoplasmic" evidence="10">
    <location>
        <begin position="221"/>
        <end position="302"/>
    </location>
</feature>
<dbReference type="Pfam" id="PF01545">
    <property type="entry name" value="Cation_efflux"/>
    <property type="match status" value="1"/>
</dbReference>
<dbReference type="InterPro" id="IPR050291">
    <property type="entry name" value="CDF_Transporter"/>
</dbReference>
<dbReference type="GO" id="GO:0008324">
    <property type="term" value="F:monoatomic cation transmembrane transporter activity"/>
    <property type="evidence" value="ECO:0007669"/>
    <property type="project" value="InterPro"/>
</dbReference>
<dbReference type="InterPro" id="IPR027470">
    <property type="entry name" value="Cation_efflux_CTD"/>
</dbReference>
<evidence type="ECO:0000256" key="2">
    <source>
        <dbReference type="ARBA" id="ARBA00008114"/>
    </source>
</evidence>
<dbReference type="AlphaFoldDB" id="A0A455SWC5"/>
<feature type="transmembrane region" description="Helical" evidence="8">
    <location>
        <begin position="83"/>
        <end position="101"/>
    </location>
</feature>